<name>A0ABR4J8H5_9EURO</name>
<comment type="caution">
    <text evidence="4">The sequence shown here is derived from an EMBL/GenBank/DDBJ whole genome shotgun (WGS) entry which is preliminary data.</text>
</comment>
<evidence type="ECO:0000256" key="2">
    <source>
        <dbReference type="SAM" id="Phobius"/>
    </source>
</evidence>
<gene>
    <name evidence="4" type="ORF">BJY01DRAFT_238886</name>
</gene>
<feature type="compositionally biased region" description="Acidic residues" evidence="1">
    <location>
        <begin position="385"/>
        <end position="397"/>
    </location>
</feature>
<feature type="transmembrane region" description="Helical" evidence="2">
    <location>
        <begin position="62"/>
        <end position="88"/>
    </location>
</feature>
<protein>
    <recommendedName>
        <fullName evidence="6">TRP C-terminal domain-containing protein</fullName>
    </recommendedName>
</protein>
<reference evidence="4 5" key="1">
    <citation type="submission" date="2024-07" db="EMBL/GenBank/DDBJ databases">
        <title>Section-level genome sequencing and comparative genomics of Aspergillus sections Usti and Cavernicolus.</title>
        <authorList>
            <consortium name="Lawrence Berkeley National Laboratory"/>
            <person name="Nybo J.L."/>
            <person name="Vesth T.C."/>
            <person name="Theobald S."/>
            <person name="Frisvad J.C."/>
            <person name="Larsen T.O."/>
            <person name="Kjaerboelling I."/>
            <person name="Rothschild-Mancinelli K."/>
            <person name="Lyhne E.K."/>
            <person name="Kogle M.E."/>
            <person name="Barry K."/>
            <person name="Clum A."/>
            <person name="Na H."/>
            <person name="Ledsgaard L."/>
            <person name="Lin J."/>
            <person name="Lipzen A."/>
            <person name="Kuo A."/>
            <person name="Riley R."/>
            <person name="Mondo S."/>
            <person name="Labutti K."/>
            <person name="Haridas S."/>
            <person name="Pangalinan J."/>
            <person name="Salamov A.A."/>
            <person name="Simmons B.A."/>
            <person name="Magnuson J.K."/>
            <person name="Chen J."/>
            <person name="Drula E."/>
            <person name="Henrissat B."/>
            <person name="Wiebenga A."/>
            <person name="Lubbers R.J."/>
            <person name="Gomes A.C."/>
            <person name="Makela M.R."/>
            <person name="Stajich J."/>
            <person name="Grigoriev I.V."/>
            <person name="Mortensen U.H."/>
            <person name="De Vries R.P."/>
            <person name="Baker S.E."/>
            <person name="Andersen M.R."/>
        </authorList>
    </citation>
    <scope>NUCLEOTIDE SEQUENCE [LARGE SCALE GENOMIC DNA]</scope>
    <source>
        <strain evidence="4 5">CBS 123904</strain>
    </source>
</reference>
<feature type="transmembrane region" description="Helical" evidence="2">
    <location>
        <begin position="230"/>
        <end position="263"/>
    </location>
</feature>
<feature type="transmembrane region" description="Helical" evidence="2">
    <location>
        <begin position="330"/>
        <end position="351"/>
    </location>
</feature>
<accession>A0ABR4J8H5</accession>
<evidence type="ECO:0000256" key="3">
    <source>
        <dbReference type="SAM" id="SignalP"/>
    </source>
</evidence>
<dbReference type="PANTHER" id="PTHR47797:SF3">
    <property type="entry name" value="CYTOCHROME B561 DOMAIN-CONTAINING PROTEIN"/>
    <property type="match status" value="1"/>
</dbReference>
<evidence type="ECO:0000313" key="4">
    <source>
        <dbReference type="EMBL" id="KAL2835377.1"/>
    </source>
</evidence>
<organism evidence="4 5">
    <name type="scientific">Aspergillus pseudoustus</name>
    <dbReference type="NCBI Taxonomy" id="1810923"/>
    <lineage>
        <taxon>Eukaryota</taxon>
        <taxon>Fungi</taxon>
        <taxon>Dikarya</taxon>
        <taxon>Ascomycota</taxon>
        <taxon>Pezizomycotina</taxon>
        <taxon>Eurotiomycetes</taxon>
        <taxon>Eurotiomycetidae</taxon>
        <taxon>Eurotiales</taxon>
        <taxon>Aspergillaceae</taxon>
        <taxon>Aspergillus</taxon>
        <taxon>Aspergillus subgen. Nidulantes</taxon>
    </lineage>
</organism>
<feature type="transmembrane region" description="Helical" evidence="2">
    <location>
        <begin position="305"/>
        <end position="323"/>
    </location>
</feature>
<feature type="chain" id="PRO_5045091133" description="TRP C-terminal domain-containing protein" evidence="3">
    <location>
        <begin position="20"/>
        <end position="419"/>
    </location>
</feature>
<evidence type="ECO:0000256" key="1">
    <source>
        <dbReference type="SAM" id="MobiDB-lite"/>
    </source>
</evidence>
<feature type="signal peptide" evidence="3">
    <location>
        <begin position="1"/>
        <end position="19"/>
    </location>
</feature>
<proteinExistence type="predicted"/>
<dbReference type="EMBL" id="JBFXLU010000207">
    <property type="protein sequence ID" value="KAL2835377.1"/>
    <property type="molecule type" value="Genomic_DNA"/>
</dbReference>
<keyword evidence="5" id="KW-1185">Reference proteome</keyword>
<feature type="transmembrane region" description="Helical" evidence="2">
    <location>
        <begin position="29"/>
        <end position="50"/>
    </location>
</feature>
<dbReference type="SUPFAM" id="SSF49344">
    <property type="entry name" value="CBD9-like"/>
    <property type="match status" value="1"/>
</dbReference>
<keyword evidence="2" id="KW-0472">Membrane</keyword>
<evidence type="ECO:0000313" key="5">
    <source>
        <dbReference type="Proteomes" id="UP001610446"/>
    </source>
</evidence>
<dbReference type="Gene3D" id="2.60.40.1210">
    <property type="entry name" value="Cellobiose dehydrogenase, cytochrome domain"/>
    <property type="match status" value="1"/>
</dbReference>
<dbReference type="PANTHER" id="PTHR47797">
    <property type="entry name" value="DEHYDROGENASE, PUTATIVE (AFU_ORTHOLOGUE AFUA_8G05805)-RELATED"/>
    <property type="match status" value="1"/>
</dbReference>
<keyword evidence="2" id="KW-0812">Transmembrane</keyword>
<evidence type="ECO:0008006" key="6">
    <source>
        <dbReference type="Google" id="ProtNLM"/>
    </source>
</evidence>
<sequence>MFTLILTALLLLLPHWAVAEPIQYYRFSYYKSLGATVDFCMGIIMHYNAYSADHNMYISLQIIKHIALGWTAVGIGSMIQGSLIFIVYGDPFSSGHEAPVPRLLSQNNMGLVTDLRLLQANWVPITPSRANELKGPILRNGAKSIAKIALVCYSCGQWPGLYSYDVQLDMHRHHASSGGWGRFYMDMARSISHGRSPPSLPPIRPGVASLGASETFGGEPWNWTDPIVYIHGVLLAIVFLILFPAGVLVTTSALFIAGVALGLVKTIRARPDCPLYLYHWIGLTLTLCISPRMRLAGATTYSLCKVRGVLLLSWANVIVGLLLTGRGRPLVALAAALICLDCVVLLGWVYYCSARRRRRQGLGLEDTLGLRSFRRAGNEYFSLGLDDEDEDAYDGDSADGFRSSSGNDSDPLLSTAEKE</sequence>
<dbReference type="Proteomes" id="UP001610446">
    <property type="component" value="Unassembled WGS sequence"/>
</dbReference>
<keyword evidence="3" id="KW-0732">Signal</keyword>
<keyword evidence="2" id="KW-1133">Transmembrane helix</keyword>
<feature type="region of interest" description="Disordered" evidence="1">
    <location>
        <begin position="385"/>
        <end position="419"/>
    </location>
</feature>